<evidence type="ECO:0000256" key="6">
    <source>
        <dbReference type="ARBA" id="ARBA00022989"/>
    </source>
</evidence>
<evidence type="ECO:0000256" key="2">
    <source>
        <dbReference type="ARBA" id="ARBA00006278"/>
    </source>
</evidence>
<feature type="transmembrane region" description="Helical" evidence="12">
    <location>
        <begin position="261"/>
        <end position="277"/>
    </location>
</feature>
<evidence type="ECO:0000256" key="5">
    <source>
        <dbReference type="ARBA" id="ARBA00022982"/>
    </source>
</evidence>
<dbReference type="InterPro" id="IPR013121">
    <property type="entry name" value="Fe_red_NAD-bd_6"/>
</dbReference>
<evidence type="ECO:0000313" key="15">
    <source>
        <dbReference type="Proteomes" id="UP000297245"/>
    </source>
</evidence>
<evidence type="ECO:0000256" key="9">
    <source>
        <dbReference type="ARBA" id="ARBA00023136"/>
    </source>
</evidence>
<keyword evidence="5" id="KW-0249">Electron transport</keyword>
<evidence type="ECO:0000256" key="10">
    <source>
        <dbReference type="ARBA" id="ARBA00023180"/>
    </source>
</evidence>
<dbReference type="GO" id="GO:0006826">
    <property type="term" value="P:iron ion transport"/>
    <property type="evidence" value="ECO:0007669"/>
    <property type="project" value="TreeGrafter"/>
</dbReference>
<dbReference type="Pfam" id="PF08030">
    <property type="entry name" value="NAD_binding_6"/>
    <property type="match status" value="1"/>
</dbReference>
<evidence type="ECO:0000259" key="13">
    <source>
        <dbReference type="PROSITE" id="PS51384"/>
    </source>
</evidence>
<keyword evidence="3" id="KW-0813">Transport</keyword>
<dbReference type="Pfam" id="PF01794">
    <property type="entry name" value="Ferric_reduct"/>
    <property type="match status" value="1"/>
</dbReference>
<accession>A0A4S8LN61</accession>
<dbReference type="AlphaFoldDB" id="A0A4S8LN61"/>
<dbReference type="GO" id="GO:0000293">
    <property type="term" value="F:ferric-chelate reductase activity"/>
    <property type="evidence" value="ECO:0007669"/>
    <property type="project" value="UniProtKB-ARBA"/>
</dbReference>
<dbReference type="Proteomes" id="UP000297245">
    <property type="component" value="Unassembled WGS sequence"/>
</dbReference>
<keyword evidence="15" id="KW-1185">Reference proteome</keyword>
<feature type="region of interest" description="Disordered" evidence="11">
    <location>
        <begin position="632"/>
        <end position="663"/>
    </location>
</feature>
<protein>
    <recommendedName>
        <fullName evidence="13">FAD-binding FR-type domain-containing protein</fullName>
    </recommendedName>
</protein>
<feature type="transmembrane region" description="Helical" evidence="12">
    <location>
        <begin position="223"/>
        <end position="241"/>
    </location>
</feature>
<dbReference type="InterPro" id="IPR039261">
    <property type="entry name" value="FNR_nucleotide-bd"/>
</dbReference>
<evidence type="ECO:0000256" key="7">
    <source>
        <dbReference type="ARBA" id="ARBA00023002"/>
    </source>
</evidence>
<reference evidence="14 15" key="1">
    <citation type="journal article" date="2019" name="Nat. Ecol. Evol.">
        <title>Megaphylogeny resolves global patterns of mushroom evolution.</title>
        <authorList>
            <person name="Varga T."/>
            <person name="Krizsan K."/>
            <person name="Foldi C."/>
            <person name="Dima B."/>
            <person name="Sanchez-Garcia M."/>
            <person name="Sanchez-Ramirez S."/>
            <person name="Szollosi G.J."/>
            <person name="Szarkandi J.G."/>
            <person name="Papp V."/>
            <person name="Albert L."/>
            <person name="Andreopoulos W."/>
            <person name="Angelini C."/>
            <person name="Antonin V."/>
            <person name="Barry K.W."/>
            <person name="Bougher N.L."/>
            <person name="Buchanan P."/>
            <person name="Buyck B."/>
            <person name="Bense V."/>
            <person name="Catcheside P."/>
            <person name="Chovatia M."/>
            <person name="Cooper J."/>
            <person name="Damon W."/>
            <person name="Desjardin D."/>
            <person name="Finy P."/>
            <person name="Geml J."/>
            <person name="Haridas S."/>
            <person name="Hughes K."/>
            <person name="Justo A."/>
            <person name="Karasinski D."/>
            <person name="Kautmanova I."/>
            <person name="Kiss B."/>
            <person name="Kocsube S."/>
            <person name="Kotiranta H."/>
            <person name="LaButti K.M."/>
            <person name="Lechner B.E."/>
            <person name="Liimatainen K."/>
            <person name="Lipzen A."/>
            <person name="Lukacs Z."/>
            <person name="Mihaltcheva S."/>
            <person name="Morgado L.N."/>
            <person name="Niskanen T."/>
            <person name="Noordeloos M.E."/>
            <person name="Ohm R.A."/>
            <person name="Ortiz-Santana B."/>
            <person name="Ovrebo C."/>
            <person name="Racz N."/>
            <person name="Riley R."/>
            <person name="Savchenko A."/>
            <person name="Shiryaev A."/>
            <person name="Soop K."/>
            <person name="Spirin V."/>
            <person name="Szebenyi C."/>
            <person name="Tomsovsky M."/>
            <person name="Tulloss R.E."/>
            <person name="Uehling J."/>
            <person name="Grigoriev I.V."/>
            <person name="Vagvolgyi C."/>
            <person name="Papp T."/>
            <person name="Martin F.M."/>
            <person name="Miettinen O."/>
            <person name="Hibbett D.S."/>
            <person name="Nagy L.G."/>
        </authorList>
    </citation>
    <scope>NUCLEOTIDE SEQUENCE [LARGE SCALE GENOMIC DNA]</scope>
    <source>
        <strain evidence="14 15">CBS 962.96</strain>
    </source>
</reference>
<keyword evidence="4 12" id="KW-0812">Transmembrane</keyword>
<dbReference type="PANTHER" id="PTHR32361:SF9">
    <property type="entry name" value="FERRIC REDUCTASE TRANSMEMBRANE COMPONENT 3-RELATED"/>
    <property type="match status" value="1"/>
</dbReference>
<keyword evidence="9 12" id="KW-0472">Membrane</keyword>
<dbReference type="InterPro" id="IPR013130">
    <property type="entry name" value="Fe3_Rdtase_TM_dom"/>
</dbReference>
<keyword evidence="6 12" id="KW-1133">Transmembrane helix</keyword>
<evidence type="ECO:0000256" key="3">
    <source>
        <dbReference type="ARBA" id="ARBA00022448"/>
    </source>
</evidence>
<dbReference type="EMBL" id="ML179327">
    <property type="protein sequence ID" value="THU90704.1"/>
    <property type="molecule type" value="Genomic_DNA"/>
</dbReference>
<dbReference type="GO" id="GO:0015677">
    <property type="term" value="P:copper ion import"/>
    <property type="evidence" value="ECO:0007669"/>
    <property type="project" value="TreeGrafter"/>
</dbReference>
<dbReference type="CDD" id="cd06186">
    <property type="entry name" value="NOX_Duox_like_FAD_NADP"/>
    <property type="match status" value="1"/>
</dbReference>
<evidence type="ECO:0000256" key="8">
    <source>
        <dbReference type="ARBA" id="ARBA00023065"/>
    </source>
</evidence>
<organism evidence="14 15">
    <name type="scientific">Dendrothele bispora (strain CBS 962.96)</name>
    <dbReference type="NCBI Taxonomy" id="1314807"/>
    <lineage>
        <taxon>Eukaryota</taxon>
        <taxon>Fungi</taxon>
        <taxon>Dikarya</taxon>
        <taxon>Basidiomycota</taxon>
        <taxon>Agaricomycotina</taxon>
        <taxon>Agaricomycetes</taxon>
        <taxon>Agaricomycetidae</taxon>
        <taxon>Agaricales</taxon>
        <taxon>Agaricales incertae sedis</taxon>
        <taxon>Dendrothele</taxon>
    </lineage>
</organism>
<keyword evidence="10" id="KW-0325">Glycoprotein</keyword>
<feature type="transmembrane region" description="Helical" evidence="12">
    <location>
        <begin position="48"/>
        <end position="67"/>
    </location>
</feature>
<comment type="subcellular location">
    <subcellularLocation>
        <location evidence="1">Membrane</location>
        <topology evidence="1">Multi-pass membrane protein</topology>
    </subcellularLocation>
</comment>
<feature type="domain" description="FAD-binding FR-type" evidence="13">
    <location>
        <begin position="397"/>
        <end position="528"/>
    </location>
</feature>
<feature type="region of interest" description="Disordered" evidence="11">
    <location>
        <begin position="766"/>
        <end position="791"/>
    </location>
</feature>
<dbReference type="InterPro" id="IPR051410">
    <property type="entry name" value="Ferric/Cupric_Reductase"/>
</dbReference>
<dbReference type="InterPro" id="IPR017927">
    <property type="entry name" value="FAD-bd_FR_type"/>
</dbReference>
<comment type="similarity">
    <text evidence="2">Belongs to the ferric reductase (FRE) family.</text>
</comment>
<evidence type="ECO:0000313" key="14">
    <source>
        <dbReference type="EMBL" id="THU90704.1"/>
    </source>
</evidence>
<feature type="transmembrane region" description="Helical" evidence="12">
    <location>
        <begin position="178"/>
        <end position="202"/>
    </location>
</feature>
<evidence type="ECO:0000256" key="12">
    <source>
        <dbReference type="SAM" id="Phobius"/>
    </source>
</evidence>
<feature type="compositionally biased region" description="Basic and acidic residues" evidence="11">
    <location>
        <begin position="770"/>
        <end position="782"/>
    </location>
</feature>
<name>A0A4S8LN61_DENBC</name>
<keyword evidence="8" id="KW-0406">Ion transport</keyword>
<dbReference type="SFLD" id="SFLDS00052">
    <property type="entry name" value="Ferric_Reductase_Domain"/>
    <property type="match status" value="1"/>
</dbReference>
<dbReference type="PANTHER" id="PTHR32361">
    <property type="entry name" value="FERRIC/CUPRIC REDUCTASE TRANSMEMBRANE COMPONENT"/>
    <property type="match status" value="1"/>
</dbReference>
<evidence type="ECO:0000256" key="4">
    <source>
        <dbReference type="ARBA" id="ARBA00022692"/>
    </source>
</evidence>
<gene>
    <name evidence="14" type="ORF">K435DRAFT_968535</name>
</gene>
<evidence type="ECO:0000256" key="1">
    <source>
        <dbReference type="ARBA" id="ARBA00004141"/>
    </source>
</evidence>
<dbReference type="GO" id="GO:0005886">
    <property type="term" value="C:plasma membrane"/>
    <property type="evidence" value="ECO:0007669"/>
    <property type="project" value="TreeGrafter"/>
</dbReference>
<dbReference type="Pfam" id="PF08022">
    <property type="entry name" value="FAD_binding_8"/>
    <property type="match status" value="1"/>
</dbReference>
<sequence>MSHVIAERAVTSTLSPNPTVPAYSDDLQWVTAYLVAHMMSDNSRRYAYILWICVGLIFLIGCLLHWTKFRGGYLGAMWSKWGIRRRTLRFRVNSSTPGHPVSLPSNGQLLCLATLSVVVLLLSFLGPDYISPTVGVFDLSSSGLSARDTAYDVSWFVQFQPQYTINKNWWTAGGRTGIIAFALLPLCILFVLKAPPFALFALPFTVQIHFDKLSWLHRWSARLIWFITTLHVTLWSVQLALDRRPSTGKPGYTYAWQYQKFIFGWIAFALMTLLVFSSSRSLRKSHYETFYAFHVVLVPLTLVMSAFHHPPLWIWCWIALGLWVGERAWRATWWLQVNGFFGIEKSASAVVLPSRANHVPPTPSALQKSTFPPPSPYLDSRFMGSPDGSLLAPATGITYSPPPGYARAELLSGATVRLTYISPGYTSWAPGQHFLINIPSVSRFVTHPFTTASICDEQSPLTAGRAIIFLVRSKKGWTRDLWDHVAKLISTGQNHAPGEKPPNGTVMPSSGVLLKTYVEGPFGSVVRTKWESYSTTVIFVAGSGISFGLSVLEYVCLCLAGRSGKHLGGRTGGWGTQDFMTRRVRFVWLIREYAHIHWCASIIRRCMSMITSPGLEVDIFVTKSMTTVRRPIRSPPADDNLLSPPSRTFAKSPISDDDSESEFSEDGFVDLSYYAGEYGDEERDVSELPESERENYILDLTNWEDDNDASLPGEDQLNSRIHIEGKKLRRMTRMSMALDPKHHHEQDFKSRDSVRASQASTDALLPYLEESSRSSLDSKRASSSDAHLLTPRSSVTPTLTYEHSPTNSVHFSRPPTYISHSPYHPSPLHDRGPEMKLTIDTSPSFPNDHKGKGAISAVSETSFVPDRRSVNPLLHVASPEMRDVSAVSEKVRPGKPKLDRILHDEVERARGPIVVACCGPASFSALVRKAVAGEINPERARKGDLRGIIDIVSEDFEF</sequence>
<feature type="transmembrane region" description="Helical" evidence="12">
    <location>
        <begin position="289"/>
        <end position="306"/>
    </location>
</feature>
<dbReference type="InterPro" id="IPR013112">
    <property type="entry name" value="FAD-bd_8"/>
</dbReference>
<keyword evidence="7" id="KW-0560">Oxidoreductase</keyword>
<dbReference type="PROSITE" id="PS51384">
    <property type="entry name" value="FAD_FR"/>
    <property type="match status" value="1"/>
</dbReference>
<evidence type="ECO:0000256" key="11">
    <source>
        <dbReference type="SAM" id="MobiDB-lite"/>
    </source>
</evidence>
<dbReference type="OrthoDB" id="10006946at2759"/>
<dbReference type="GO" id="GO:0006879">
    <property type="term" value="P:intracellular iron ion homeostasis"/>
    <property type="evidence" value="ECO:0007669"/>
    <property type="project" value="TreeGrafter"/>
</dbReference>
<proteinExistence type="inferred from homology"/>
<dbReference type="Gene3D" id="3.40.50.80">
    <property type="entry name" value="Nucleotide-binding domain of ferredoxin-NADP reductase (FNR) module"/>
    <property type="match status" value="2"/>
</dbReference>